<evidence type="ECO:0000256" key="2">
    <source>
        <dbReference type="SAM" id="MobiDB-lite"/>
    </source>
</evidence>
<feature type="region of interest" description="Disordered" evidence="2">
    <location>
        <begin position="250"/>
        <end position="302"/>
    </location>
</feature>
<evidence type="ECO:0000313" key="4">
    <source>
        <dbReference type="Proteomes" id="UP000516437"/>
    </source>
</evidence>
<dbReference type="GO" id="GO:0008017">
    <property type="term" value="F:microtubule binding"/>
    <property type="evidence" value="ECO:0007669"/>
    <property type="project" value="TreeGrafter"/>
</dbReference>
<protein>
    <submittedName>
        <fullName evidence="3">QWRF motif-containing protein 2</fullName>
    </submittedName>
</protein>
<dbReference type="GO" id="GO:0005880">
    <property type="term" value="C:nuclear microtubule"/>
    <property type="evidence" value="ECO:0007669"/>
    <property type="project" value="TreeGrafter"/>
</dbReference>
<organism evidence="3 4">
    <name type="scientific">Morella rubra</name>
    <name type="common">Chinese bayberry</name>
    <dbReference type="NCBI Taxonomy" id="262757"/>
    <lineage>
        <taxon>Eukaryota</taxon>
        <taxon>Viridiplantae</taxon>
        <taxon>Streptophyta</taxon>
        <taxon>Embryophyta</taxon>
        <taxon>Tracheophyta</taxon>
        <taxon>Spermatophyta</taxon>
        <taxon>Magnoliopsida</taxon>
        <taxon>eudicotyledons</taxon>
        <taxon>Gunneridae</taxon>
        <taxon>Pentapetalae</taxon>
        <taxon>rosids</taxon>
        <taxon>fabids</taxon>
        <taxon>Fagales</taxon>
        <taxon>Myricaceae</taxon>
        <taxon>Morella</taxon>
    </lineage>
</organism>
<dbReference type="Proteomes" id="UP000516437">
    <property type="component" value="Chromosome 2"/>
</dbReference>
<feature type="compositionally biased region" description="Polar residues" evidence="2">
    <location>
        <begin position="384"/>
        <end position="393"/>
    </location>
</feature>
<gene>
    <name evidence="3" type="ORF">CJ030_MR2G011936</name>
</gene>
<feature type="compositionally biased region" description="Low complexity" evidence="2">
    <location>
        <begin position="275"/>
        <end position="293"/>
    </location>
</feature>
<feature type="region of interest" description="Disordered" evidence="2">
    <location>
        <begin position="145"/>
        <end position="193"/>
    </location>
</feature>
<comment type="similarity">
    <text evidence="1">Belongs to the QWRF family.</text>
</comment>
<dbReference type="GO" id="GO:0005737">
    <property type="term" value="C:cytoplasm"/>
    <property type="evidence" value="ECO:0007669"/>
    <property type="project" value="TreeGrafter"/>
</dbReference>
<dbReference type="AlphaFoldDB" id="A0A6A1WD39"/>
<name>A0A6A1WD39_9ROSI</name>
<keyword evidence="4" id="KW-1185">Reference proteome</keyword>
<feature type="compositionally biased region" description="Polar residues" evidence="2">
    <location>
        <begin position="106"/>
        <end position="116"/>
    </location>
</feature>
<reference evidence="3 4" key="1">
    <citation type="journal article" date="2019" name="Plant Biotechnol. J.">
        <title>The red bayberry genome and genetic basis of sex determination.</title>
        <authorList>
            <person name="Jia H.M."/>
            <person name="Jia H.J."/>
            <person name="Cai Q.L."/>
            <person name="Wang Y."/>
            <person name="Zhao H.B."/>
            <person name="Yang W.F."/>
            <person name="Wang G.Y."/>
            <person name="Li Y.H."/>
            <person name="Zhan D.L."/>
            <person name="Shen Y.T."/>
            <person name="Niu Q.F."/>
            <person name="Chang L."/>
            <person name="Qiu J."/>
            <person name="Zhao L."/>
            <person name="Xie H.B."/>
            <person name="Fu W.Y."/>
            <person name="Jin J."/>
            <person name="Li X.W."/>
            <person name="Jiao Y."/>
            <person name="Zhou C.C."/>
            <person name="Tu T."/>
            <person name="Chai C.Y."/>
            <person name="Gao J.L."/>
            <person name="Fan L.J."/>
            <person name="van de Weg E."/>
            <person name="Wang J.Y."/>
            <person name="Gao Z.S."/>
        </authorList>
    </citation>
    <scope>NUCLEOTIDE SEQUENCE [LARGE SCALE GENOMIC DNA]</scope>
    <source>
        <tissue evidence="3">Leaves</tissue>
    </source>
</reference>
<dbReference type="PANTHER" id="PTHR31807:SF38">
    <property type="entry name" value="QWRF MOTIF-CONTAINING PROTEIN 9"/>
    <property type="match status" value="1"/>
</dbReference>
<evidence type="ECO:0000256" key="1">
    <source>
        <dbReference type="ARBA" id="ARBA00010016"/>
    </source>
</evidence>
<proteinExistence type="inferred from homology"/>
<accession>A0A6A1WD39</accession>
<dbReference type="EMBL" id="RXIC02000020">
    <property type="protein sequence ID" value="KAB1223199.1"/>
    <property type="molecule type" value="Genomic_DNA"/>
</dbReference>
<sequence>MVAAVSTTLNPKTTTRGGPRQSPTRAPLLPSDPDNAIAARRRPKAREVTSRYMSSSSSTSTFSSTSNSRRCPSPLVSRTSTMTPGPSVSSLAKWSQSVERRRTATPRPNSSDFSAGSGNGEVSAAQKLLFTSARSLSVSFQGESFSLQVSKAKPAPSPSPNVRKGTPERRKATTPAKVADPTENSKPLMDHQRWPARLRPVDCRSRSFDLTEERNKVSGSGSVVRALQNSMADVRSSSLNGRLSSELEKAVERAVEGNSGIGSEDARSSDSVPASDTESMSSGSTSGTQNCGGADSGGQGQRGPRAIMVLARSWQEANTKLRRQPEPCSPSAKNVGTKPMVPSKLLPSKKLAIDSPVSSPRGAVNSRGHLSPIRGAVRPASPSKLGTSVTSSPLRGPSPSRMRTSVAGTPSCYLSTTPSILTFAADVRRGKIGDNRIVDAHLLRLLHNRFLQWRFVNARAGAALCAQWLNAEKSLYNAWMTTSKLRESVRAKRTELQLLKQNLTLTSILKGQMTHLEEWALMDQDYSNSLSGVIEALKASTLRLPVVSGAKADVQNVKDAICSALDVMQSMGSSIRLLVSKVADANSSVAELANTSAKERAMLHQCKEFLSTIAAMQHTYGQVTESSVRTHIIQLKRLPPNRTQTKV</sequence>
<dbReference type="Pfam" id="PF04484">
    <property type="entry name" value="QWRF"/>
    <property type="match status" value="1"/>
</dbReference>
<dbReference type="InterPro" id="IPR007573">
    <property type="entry name" value="QWRF"/>
</dbReference>
<dbReference type="OrthoDB" id="1924320at2759"/>
<feature type="compositionally biased region" description="Polar residues" evidence="2">
    <location>
        <begin position="1"/>
        <end position="24"/>
    </location>
</feature>
<feature type="compositionally biased region" description="Polar residues" evidence="2">
    <location>
        <begin position="76"/>
        <end position="97"/>
    </location>
</feature>
<feature type="region of interest" description="Disordered" evidence="2">
    <location>
        <begin position="318"/>
        <end position="408"/>
    </location>
</feature>
<feature type="compositionally biased region" description="Low complexity" evidence="2">
    <location>
        <begin position="50"/>
        <end position="70"/>
    </location>
</feature>
<feature type="region of interest" description="Disordered" evidence="2">
    <location>
        <begin position="1"/>
        <end position="120"/>
    </location>
</feature>
<comment type="caution">
    <text evidence="3">The sequence shown here is derived from an EMBL/GenBank/DDBJ whole genome shotgun (WGS) entry which is preliminary data.</text>
</comment>
<dbReference type="PANTHER" id="PTHR31807">
    <property type="entry name" value="AUGMIN FAMILY MEMBER"/>
    <property type="match status" value="1"/>
</dbReference>
<evidence type="ECO:0000313" key="3">
    <source>
        <dbReference type="EMBL" id="KAB1223199.1"/>
    </source>
</evidence>
<dbReference type="GO" id="GO:0051225">
    <property type="term" value="P:spindle assembly"/>
    <property type="evidence" value="ECO:0007669"/>
    <property type="project" value="TreeGrafter"/>
</dbReference>